<gene>
    <name evidence="6" type="ORF">HQR01_04105</name>
</gene>
<evidence type="ECO:0000256" key="1">
    <source>
        <dbReference type="ARBA" id="ARBA00023015"/>
    </source>
</evidence>
<evidence type="ECO:0000259" key="5">
    <source>
        <dbReference type="PROSITE" id="PS50977"/>
    </source>
</evidence>
<organism evidence="6 7">
    <name type="scientific">Erythrobacter mangrovi</name>
    <dbReference type="NCBI Taxonomy" id="2739433"/>
    <lineage>
        <taxon>Bacteria</taxon>
        <taxon>Pseudomonadati</taxon>
        <taxon>Pseudomonadota</taxon>
        <taxon>Alphaproteobacteria</taxon>
        <taxon>Sphingomonadales</taxon>
        <taxon>Erythrobacteraceae</taxon>
        <taxon>Erythrobacter/Porphyrobacter group</taxon>
        <taxon>Erythrobacter</taxon>
    </lineage>
</organism>
<accession>A0A7D4AT26</accession>
<dbReference type="EMBL" id="CP053921">
    <property type="protein sequence ID" value="QKG70617.1"/>
    <property type="molecule type" value="Genomic_DNA"/>
</dbReference>
<proteinExistence type="predicted"/>
<reference evidence="6 7" key="1">
    <citation type="submission" date="2020-05" db="EMBL/GenBank/DDBJ databases">
        <title>Erythrobacter mangrovi sp. nov., isolated from rhizosphere soil of mangrove plant (Kandelia candel).</title>
        <authorList>
            <person name="Ye Y.H."/>
        </authorList>
    </citation>
    <scope>NUCLEOTIDE SEQUENCE [LARGE SCALE GENOMIC DNA]</scope>
    <source>
        <strain evidence="6 7">EB310</strain>
    </source>
</reference>
<dbReference type="PANTHER" id="PTHR47506">
    <property type="entry name" value="TRANSCRIPTIONAL REGULATORY PROTEIN"/>
    <property type="match status" value="1"/>
</dbReference>
<name>A0A7D4AT26_9SPHN</name>
<dbReference type="InterPro" id="IPR036271">
    <property type="entry name" value="Tet_transcr_reg_TetR-rel_C_sf"/>
</dbReference>
<dbReference type="SUPFAM" id="SSF48498">
    <property type="entry name" value="Tetracyclin repressor-like, C-terminal domain"/>
    <property type="match status" value="1"/>
</dbReference>
<dbReference type="PROSITE" id="PS50977">
    <property type="entry name" value="HTH_TETR_2"/>
    <property type="match status" value="1"/>
</dbReference>
<feature type="DNA-binding region" description="H-T-H motif" evidence="4">
    <location>
        <begin position="34"/>
        <end position="53"/>
    </location>
</feature>
<evidence type="ECO:0000256" key="4">
    <source>
        <dbReference type="PROSITE-ProRule" id="PRU00335"/>
    </source>
</evidence>
<evidence type="ECO:0000313" key="7">
    <source>
        <dbReference type="Proteomes" id="UP000504693"/>
    </source>
</evidence>
<keyword evidence="2 4" id="KW-0238">DNA-binding</keyword>
<keyword evidence="3" id="KW-0804">Transcription</keyword>
<evidence type="ECO:0000256" key="3">
    <source>
        <dbReference type="ARBA" id="ARBA00023163"/>
    </source>
</evidence>
<dbReference type="SUPFAM" id="SSF46689">
    <property type="entry name" value="Homeodomain-like"/>
    <property type="match status" value="1"/>
</dbReference>
<dbReference type="PANTHER" id="PTHR47506:SF6">
    <property type="entry name" value="HTH-TYPE TRANSCRIPTIONAL REPRESSOR NEMR"/>
    <property type="match status" value="1"/>
</dbReference>
<keyword evidence="1" id="KW-0805">Transcription regulation</keyword>
<feature type="domain" description="HTH tetR-type" evidence="5">
    <location>
        <begin position="11"/>
        <end position="71"/>
    </location>
</feature>
<dbReference type="RefSeq" id="WP_173212805.1">
    <property type="nucleotide sequence ID" value="NZ_CP053921.1"/>
</dbReference>
<sequence length="199" mass="22523">MARTRNADAYNDAREKLLTVGMNLIRSGSYESVGINDILREGQIPKGSFYHYFDSKEGFGLEVARHYHAQQLEGARAILLDRDVPPLERLKAFFQTAYEDFEARQFSQGCLMCNLTTELADEEPAFQAVLQTNWHELSEVVAACIAEIDKADIGLDHLTDSEAADWLLNSWSGALTRMKATRDGTPLRLFLKSTFKERK</sequence>
<dbReference type="InterPro" id="IPR009057">
    <property type="entry name" value="Homeodomain-like_sf"/>
</dbReference>
<dbReference type="InterPro" id="IPR011075">
    <property type="entry name" value="TetR_C"/>
</dbReference>
<protein>
    <submittedName>
        <fullName evidence="6">TetR family transcriptional regulator C-terminal domain-containing protein</fullName>
    </submittedName>
</protein>
<evidence type="ECO:0000256" key="2">
    <source>
        <dbReference type="ARBA" id="ARBA00023125"/>
    </source>
</evidence>
<evidence type="ECO:0000313" key="6">
    <source>
        <dbReference type="EMBL" id="QKG70617.1"/>
    </source>
</evidence>
<dbReference type="InterPro" id="IPR001647">
    <property type="entry name" value="HTH_TetR"/>
</dbReference>
<dbReference type="Proteomes" id="UP000504693">
    <property type="component" value="Chromosome"/>
</dbReference>
<dbReference type="Pfam" id="PF00440">
    <property type="entry name" value="TetR_N"/>
    <property type="match status" value="1"/>
</dbReference>
<keyword evidence="7" id="KW-1185">Reference proteome</keyword>
<dbReference type="KEGG" id="emv:HQR01_04105"/>
<dbReference type="GO" id="GO:0003677">
    <property type="term" value="F:DNA binding"/>
    <property type="evidence" value="ECO:0007669"/>
    <property type="project" value="UniProtKB-UniRule"/>
</dbReference>
<dbReference type="Pfam" id="PF16925">
    <property type="entry name" value="TetR_C_13"/>
    <property type="match status" value="1"/>
</dbReference>
<dbReference type="AlphaFoldDB" id="A0A7D4AT26"/>
<dbReference type="Gene3D" id="1.10.357.10">
    <property type="entry name" value="Tetracycline Repressor, domain 2"/>
    <property type="match status" value="1"/>
</dbReference>